<evidence type="ECO:0000256" key="6">
    <source>
        <dbReference type="ARBA" id="ARBA00023136"/>
    </source>
</evidence>
<name>A0AAV1JTI8_9NEOP</name>
<keyword evidence="5 9" id="KW-0297">G-protein coupled receptor</keyword>
<dbReference type="PRINTS" id="PR00237">
    <property type="entry name" value="GPCRRHODOPSN"/>
</dbReference>
<dbReference type="PANTHER" id="PTHR45695:SF15">
    <property type="entry name" value="OPSIN RH2"/>
    <property type="match status" value="1"/>
</dbReference>
<organism evidence="12 13">
    <name type="scientific">Leptosia nina</name>
    <dbReference type="NCBI Taxonomy" id="320188"/>
    <lineage>
        <taxon>Eukaryota</taxon>
        <taxon>Metazoa</taxon>
        <taxon>Ecdysozoa</taxon>
        <taxon>Arthropoda</taxon>
        <taxon>Hexapoda</taxon>
        <taxon>Insecta</taxon>
        <taxon>Pterygota</taxon>
        <taxon>Neoptera</taxon>
        <taxon>Endopterygota</taxon>
        <taxon>Lepidoptera</taxon>
        <taxon>Glossata</taxon>
        <taxon>Ditrysia</taxon>
        <taxon>Papilionoidea</taxon>
        <taxon>Pieridae</taxon>
        <taxon>Pierinae</taxon>
        <taxon>Leptosia</taxon>
    </lineage>
</organism>
<feature type="transmembrane region" description="Helical" evidence="10">
    <location>
        <begin position="266"/>
        <end position="284"/>
    </location>
</feature>
<evidence type="ECO:0000256" key="7">
    <source>
        <dbReference type="ARBA" id="ARBA00023170"/>
    </source>
</evidence>
<comment type="subcellular location">
    <subcellularLocation>
        <location evidence="1">Membrane</location>
        <topology evidence="1">Multi-pass membrane protein</topology>
    </subcellularLocation>
</comment>
<evidence type="ECO:0000256" key="9">
    <source>
        <dbReference type="RuleBase" id="RU000688"/>
    </source>
</evidence>
<evidence type="ECO:0000256" key="8">
    <source>
        <dbReference type="ARBA" id="ARBA00023224"/>
    </source>
</evidence>
<accession>A0AAV1JTI8</accession>
<keyword evidence="4 10" id="KW-1133">Transmembrane helix</keyword>
<feature type="transmembrane region" description="Helical" evidence="10">
    <location>
        <begin position="149"/>
        <end position="170"/>
    </location>
</feature>
<feature type="domain" description="G-protein coupled receptors family 1 profile" evidence="11">
    <location>
        <begin position="49"/>
        <end position="323"/>
    </location>
</feature>
<dbReference type="Gene3D" id="1.20.1070.10">
    <property type="entry name" value="Rhodopsin 7-helix transmembrane proteins"/>
    <property type="match status" value="1"/>
</dbReference>
<gene>
    <name evidence="12" type="ORF">LNINA_LOCUS11778</name>
</gene>
<evidence type="ECO:0000256" key="4">
    <source>
        <dbReference type="ARBA" id="ARBA00022989"/>
    </source>
</evidence>
<keyword evidence="3 9" id="KW-0812">Transmembrane</keyword>
<evidence type="ECO:0000256" key="1">
    <source>
        <dbReference type="ARBA" id="ARBA00004141"/>
    </source>
</evidence>
<dbReference type="Proteomes" id="UP001497472">
    <property type="component" value="Unassembled WGS sequence"/>
</dbReference>
<feature type="transmembrane region" description="Helical" evidence="10">
    <location>
        <begin position="304"/>
        <end position="326"/>
    </location>
</feature>
<dbReference type="CDD" id="cd14993">
    <property type="entry name" value="7tmA_CCKR-like"/>
    <property type="match status" value="1"/>
</dbReference>
<keyword evidence="6 10" id="KW-0472">Membrane</keyword>
<feature type="transmembrane region" description="Helical" evidence="10">
    <location>
        <begin position="110"/>
        <end position="128"/>
    </location>
</feature>
<comment type="caution">
    <text evidence="12">The sequence shown here is derived from an EMBL/GenBank/DDBJ whole genome shotgun (WGS) entry which is preliminary data.</text>
</comment>
<dbReference type="PANTHER" id="PTHR45695">
    <property type="entry name" value="LEUCOKININ RECEPTOR-RELATED"/>
    <property type="match status" value="1"/>
</dbReference>
<dbReference type="EMBL" id="CAVLEF010000163">
    <property type="protein sequence ID" value="CAK1552748.1"/>
    <property type="molecule type" value="Genomic_DNA"/>
</dbReference>
<dbReference type="AlphaFoldDB" id="A0AAV1JTI8"/>
<comment type="similarity">
    <text evidence="2 9">Belongs to the G-protein coupled receptor 1 family.</text>
</comment>
<keyword evidence="13" id="KW-1185">Reference proteome</keyword>
<dbReference type="GO" id="GO:0005886">
    <property type="term" value="C:plasma membrane"/>
    <property type="evidence" value="ECO:0007669"/>
    <property type="project" value="TreeGrafter"/>
</dbReference>
<dbReference type="Pfam" id="PF00001">
    <property type="entry name" value="7tm_1"/>
    <property type="match status" value="1"/>
</dbReference>
<evidence type="ECO:0000256" key="10">
    <source>
        <dbReference type="SAM" id="Phobius"/>
    </source>
</evidence>
<dbReference type="InterPro" id="IPR000276">
    <property type="entry name" value="GPCR_Rhodpsn"/>
</dbReference>
<evidence type="ECO:0000256" key="3">
    <source>
        <dbReference type="ARBA" id="ARBA00022692"/>
    </source>
</evidence>
<dbReference type="PROSITE" id="PS50262">
    <property type="entry name" value="G_PROTEIN_RECEP_F1_2"/>
    <property type="match status" value="1"/>
</dbReference>
<feature type="transmembrane region" description="Helical" evidence="10">
    <location>
        <begin position="33"/>
        <end position="58"/>
    </location>
</feature>
<reference evidence="12 13" key="1">
    <citation type="submission" date="2023-11" db="EMBL/GenBank/DDBJ databases">
        <authorList>
            <person name="Okamura Y."/>
        </authorList>
    </citation>
    <scope>NUCLEOTIDE SEQUENCE [LARGE SCALE GENOMIC DNA]</scope>
</reference>
<evidence type="ECO:0000313" key="12">
    <source>
        <dbReference type="EMBL" id="CAK1552748.1"/>
    </source>
</evidence>
<sequence>MNTTELLDLLNSSVDLNSLNFGTELDILFQPEVVLIALYVPLILLSLITNVLLIVVAVKCKYTKSVTNIFLVNLSAADLLVTGVCMPIQLSKAITLVWYYGETVCKIVNYIQGVAVAASVFTLTAMSVDRWLSIAPEPRLRPPGRKQALMLLCLIWVLAAFIFIPLLSVASVRKEAVPVISQTYLNISIETREVHFCTEEWPSSVSRKRFGTFSFLLVYAVPGSITILSYACMGRTLCSVRPPFDIDEGNASMQQGLRLMKERKRVAWILLLLAVLFALCWLPYNILQLLLDINLLETRDLSVYLPYALFIGHANSAINPVVYCLMTRNFQRSVRKMVCGRGVCQQTKFTWRCTRKPEGSSSDYELYHEPHKRCYLQMNSLRYNGQALRGGRCGDAAQCARVEPRANTNTQLSNVTRSSRRTAPAHALSLEMLQRHGHLDLQ</sequence>
<evidence type="ECO:0000256" key="2">
    <source>
        <dbReference type="ARBA" id="ARBA00010663"/>
    </source>
</evidence>
<dbReference type="SUPFAM" id="SSF81321">
    <property type="entry name" value="Family A G protein-coupled receptor-like"/>
    <property type="match status" value="1"/>
</dbReference>
<feature type="transmembrane region" description="Helical" evidence="10">
    <location>
        <begin position="70"/>
        <end position="90"/>
    </location>
</feature>
<keyword evidence="7 9" id="KW-0675">Receptor</keyword>
<dbReference type="InterPro" id="IPR017452">
    <property type="entry name" value="GPCR_Rhodpsn_7TM"/>
</dbReference>
<feature type="transmembrane region" description="Helical" evidence="10">
    <location>
        <begin position="210"/>
        <end position="231"/>
    </location>
</feature>
<keyword evidence="8 9" id="KW-0807">Transducer</keyword>
<evidence type="ECO:0000313" key="13">
    <source>
        <dbReference type="Proteomes" id="UP001497472"/>
    </source>
</evidence>
<proteinExistence type="inferred from homology"/>
<dbReference type="PROSITE" id="PS00237">
    <property type="entry name" value="G_PROTEIN_RECEP_F1_1"/>
    <property type="match status" value="1"/>
</dbReference>
<dbReference type="GO" id="GO:0004930">
    <property type="term" value="F:G protein-coupled receptor activity"/>
    <property type="evidence" value="ECO:0007669"/>
    <property type="project" value="UniProtKB-KW"/>
</dbReference>
<protein>
    <recommendedName>
        <fullName evidence="11">G-protein coupled receptors family 1 profile domain-containing protein</fullName>
    </recommendedName>
</protein>
<evidence type="ECO:0000256" key="5">
    <source>
        <dbReference type="ARBA" id="ARBA00023040"/>
    </source>
</evidence>
<evidence type="ECO:0000259" key="11">
    <source>
        <dbReference type="PROSITE" id="PS50262"/>
    </source>
</evidence>